<dbReference type="RefSeq" id="WP_336404729.1">
    <property type="nucleotide sequence ID" value="NZ_JBAPLU010000012.1"/>
</dbReference>
<name>A0ABU8DUR6_9ACTN</name>
<keyword evidence="1" id="KW-0812">Transmembrane</keyword>
<dbReference type="Pfam" id="PF06724">
    <property type="entry name" value="DUF1206"/>
    <property type="match status" value="3"/>
</dbReference>
<keyword evidence="4" id="KW-1185">Reference proteome</keyword>
<protein>
    <submittedName>
        <fullName evidence="3">DUF1206 domain-containing protein</fullName>
    </submittedName>
</protein>
<dbReference type="Proteomes" id="UP001361570">
    <property type="component" value="Unassembled WGS sequence"/>
</dbReference>
<evidence type="ECO:0000259" key="2">
    <source>
        <dbReference type="Pfam" id="PF06724"/>
    </source>
</evidence>
<feature type="transmembrane region" description="Helical" evidence="1">
    <location>
        <begin position="133"/>
        <end position="163"/>
    </location>
</feature>
<feature type="domain" description="DUF1206" evidence="2">
    <location>
        <begin position="232"/>
        <end position="300"/>
    </location>
</feature>
<feature type="transmembrane region" description="Helical" evidence="1">
    <location>
        <begin position="234"/>
        <end position="253"/>
    </location>
</feature>
<accession>A0ABU8DUR6</accession>
<evidence type="ECO:0000313" key="3">
    <source>
        <dbReference type="EMBL" id="MEI4272600.1"/>
    </source>
</evidence>
<organism evidence="3 4">
    <name type="scientific">Klenkia sesuvii</name>
    <dbReference type="NCBI Taxonomy" id="3103137"/>
    <lineage>
        <taxon>Bacteria</taxon>
        <taxon>Bacillati</taxon>
        <taxon>Actinomycetota</taxon>
        <taxon>Actinomycetes</taxon>
        <taxon>Geodermatophilales</taxon>
        <taxon>Geodermatophilaceae</taxon>
        <taxon>Klenkia</taxon>
    </lineage>
</organism>
<dbReference type="EMBL" id="JBAPLU010000012">
    <property type="protein sequence ID" value="MEI4272600.1"/>
    <property type="molecule type" value="Genomic_DNA"/>
</dbReference>
<gene>
    <name evidence="3" type="ORF">TEK04_12790</name>
</gene>
<comment type="caution">
    <text evidence="3">The sequence shown here is derived from an EMBL/GenBank/DDBJ whole genome shotgun (WGS) entry which is preliminary data.</text>
</comment>
<sequence length="307" mass="32023">MTLPPAVERVLDRAQSRIPRRWLDRARAAADRVRDVTDHPWLERLAQVGLVAYGVVHLLIGWLAFTIAWRLSPGTSGADADQAGALRTLAERPGGLVLLGVIGLGLLSLAVWQAGEVLRWWGGLLRAGRRVHAAFVCAKCIAKAVVYGALAGIALVFAVGAHYDATESTQELTDDLLEVPGGAVLLVAGGLAVVGVGGYLAWRGWTAGFMKDIDLAAAPDRYEPVIAAVGRVGYLAKAVAFAVAGGLVVWAAVTSDVSTATGLDGALNTIGAVPTGQWLLTAVAAGFAAFGVYALARARYPDRDPAT</sequence>
<evidence type="ECO:0000256" key="1">
    <source>
        <dbReference type="SAM" id="Phobius"/>
    </source>
</evidence>
<feature type="transmembrane region" description="Helical" evidence="1">
    <location>
        <begin position="50"/>
        <end position="72"/>
    </location>
</feature>
<feature type="transmembrane region" description="Helical" evidence="1">
    <location>
        <begin position="278"/>
        <end position="296"/>
    </location>
</feature>
<proteinExistence type="predicted"/>
<reference evidence="3 4" key="1">
    <citation type="submission" date="2024-03" db="EMBL/GenBank/DDBJ databases">
        <title>Draft genome sequence of Klenkia sp. LSe6-5.</title>
        <authorList>
            <person name="Duangmal K."/>
            <person name="Chantavorakit T."/>
        </authorList>
    </citation>
    <scope>NUCLEOTIDE SEQUENCE [LARGE SCALE GENOMIC DNA]</scope>
    <source>
        <strain evidence="3 4">LSe6-5</strain>
    </source>
</reference>
<dbReference type="InterPro" id="IPR009597">
    <property type="entry name" value="DUF1206"/>
</dbReference>
<keyword evidence="1" id="KW-1133">Transmembrane helix</keyword>
<feature type="transmembrane region" description="Helical" evidence="1">
    <location>
        <begin position="183"/>
        <end position="202"/>
    </location>
</feature>
<keyword evidence="1" id="KW-0472">Membrane</keyword>
<feature type="domain" description="DUF1206" evidence="2">
    <location>
        <begin position="139"/>
        <end position="206"/>
    </location>
</feature>
<feature type="transmembrane region" description="Helical" evidence="1">
    <location>
        <begin position="92"/>
        <end position="112"/>
    </location>
</feature>
<evidence type="ECO:0000313" key="4">
    <source>
        <dbReference type="Proteomes" id="UP001361570"/>
    </source>
</evidence>
<feature type="domain" description="DUF1206" evidence="2">
    <location>
        <begin position="48"/>
        <end position="114"/>
    </location>
</feature>